<name>A0A1B3BBW4_9GAMM</name>
<keyword evidence="10" id="KW-0413">Isomerase</keyword>
<dbReference type="KEGG" id="ksd:KS2013_1547"/>
<dbReference type="InterPro" id="IPR036249">
    <property type="entry name" value="Thioredoxin-like_sf"/>
</dbReference>
<evidence type="ECO:0000256" key="2">
    <source>
        <dbReference type="ARBA" id="ARBA00009813"/>
    </source>
</evidence>
<keyword evidence="11" id="KW-1185">Reference proteome</keyword>
<dbReference type="InterPro" id="IPR033954">
    <property type="entry name" value="DiS-bond_Isoase_DsbC/G"/>
</dbReference>
<proteinExistence type="inferred from homology"/>
<dbReference type="InterPro" id="IPR051470">
    <property type="entry name" value="Thiol:disulfide_interchange"/>
</dbReference>
<feature type="domain" description="Disulphide bond isomerase DsbC/G N-terminal" evidence="8">
    <location>
        <begin position="43"/>
        <end position="111"/>
    </location>
</feature>
<dbReference type="SUPFAM" id="SSF52833">
    <property type="entry name" value="Thioredoxin-like"/>
    <property type="match status" value="1"/>
</dbReference>
<evidence type="ECO:0000256" key="6">
    <source>
        <dbReference type="ARBA" id="ARBA00023284"/>
    </source>
</evidence>
<dbReference type="GO" id="GO:0016853">
    <property type="term" value="F:isomerase activity"/>
    <property type="evidence" value="ECO:0007669"/>
    <property type="project" value="UniProtKB-KW"/>
</dbReference>
<dbReference type="GO" id="GO:0042597">
    <property type="term" value="C:periplasmic space"/>
    <property type="evidence" value="ECO:0007669"/>
    <property type="project" value="UniProtKB-SubCell"/>
</dbReference>
<keyword evidence="3 7" id="KW-0732">Signal</keyword>
<comment type="similarity">
    <text evidence="2 7">Belongs to the thioredoxin family. DsbC subfamily.</text>
</comment>
<dbReference type="RefSeq" id="WP_228703652.1">
    <property type="nucleotide sequence ID" value="NZ_CP012418.1"/>
</dbReference>
<evidence type="ECO:0000313" key="11">
    <source>
        <dbReference type="Proteomes" id="UP000094147"/>
    </source>
</evidence>
<dbReference type="InterPro" id="IPR012336">
    <property type="entry name" value="Thioredoxin-like_fold"/>
</dbReference>
<evidence type="ECO:0000256" key="1">
    <source>
        <dbReference type="ARBA" id="ARBA00004418"/>
    </source>
</evidence>
<dbReference type="AlphaFoldDB" id="A0A1B3BBW4"/>
<evidence type="ECO:0000256" key="3">
    <source>
        <dbReference type="ARBA" id="ARBA00022729"/>
    </source>
</evidence>
<accession>A0A1B3BBW4</accession>
<dbReference type="PANTHER" id="PTHR35272:SF3">
    <property type="entry name" value="THIOL:DISULFIDE INTERCHANGE PROTEIN DSBC"/>
    <property type="match status" value="1"/>
</dbReference>
<evidence type="ECO:0000313" key="10">
    <source>
        <dbReference type="EMBL" id="AOE50257.1"/>
    </source>
</evidence>
<gene>
    <name evidence="10" type="ORF">KS2013_1547</name>
</gene>
<evidence type="ECO:0000256" key="4">
    <source>
        <dbReference type="ARBA" id="ARBA00022764"/>
    </source>
</evidence>
<comment type="function">
    <text evidence="7">Required for disulfide bond formation in some periplasmic proteins. Acts by transferring its disulfide bond to other proteins and is reduced in the process.</text>
</comment>
<dbReference type="SUPFAM" id="SSF54423">
    <property type="entry name" value="DsbC/DsbG N-terminal domain-like"/>
    <property type="match status" value="1"/>
</dbReference>
<keyword evidence="6 7" id="KW-0676">Redox-active center</keyword>
<keyword evidence="5" id="KW-1015">Disulfide bond</keyword>
<dbReference type="CDD" id="cd03020">
    <property type="entry name" value="DsbA_DsbC_DsbG"/>
    <property type="match status" value="1"/>
</dbReference>
<feature type="domain" description="Thioredoxin-like fold" evidence="9">
    <location>
        <begin position="143"/>
        <end position="265"/>
    </location>
</feature>
<dbReference type="Pfam" id="PF13098">
    <property type="entry name" value="Thioredoxin_2"/>
    <property type="match status" value="1"/>
</dbReference>
<keyword evidence="4 7" id="KW-0574">Periplasm</keyword>
<dbReference type="PANTHER" id="PTHR35272">
    <property type="entry name" value="THIOL:DISULFIDE INTERCHANGE PROTEIN DSBC-RELATED"/>
    <property type="match status" value="1"/>
</dbReference>
<evidence type="ECO:0000256" key="5">
    <source>
        <dbReference type="ARBA" id="ARBA00023157"/>
    </source>
</evidence>
<organism evidence="10 11">
    <name type="scientific">Kangiella sediminilitoris</name>
    <dbReference type="NCBI Taxonomy" id="1144748"/>
    <lineage>
        <taxon>Bacteria</taxon>
        <taxon>Pseudomonadati</taxon>
        <taxon>Pseudomonadota</taxon>
        <taxon>Gammaproteobacteria</taxon>
        <taxon>Kangiellales</taxon>
        <taxon>Kangiellaceae</taxon>
        <taxon>Kangiella</taxon>
    </lineage>
</organism>
<sequence length="282" mass="31971">MILIKYGAMQTLTKYILLSVISSLFVAGTQAASLMKNDESEQQAALNQEQMQQLLQERFPSAQVQHVTMSDIEGLYSFMLQGDLYYVSDNGKYLIKGQMLDISTPKVRNVTSERVAEIQKLESPMRKAEINALDEEDMVVYQAPNEKHVITIFTDVDCGYCQKMHRERQEYLDRGITLRYLAFPRAGLTSKSAEKLRGIWCAADQQTAMTEAKVQHKYRTGNCKTPFREHMALVRKFGLNGTPGIILENGDLIGGYLQAEILRERLDKLFGPKADTKEIATK</sequence>
<protein>
    <recommendedName>
        <fullName evidence="7">Thiol:disulfide interchange protein</fullName>
    </recommendedName>
</protein>
<dbReference type="Pfam" id="PF10411">
    <property type="entry name" value="DsbC_N"/>
    <property type="match status" value="1"/>
</dbReference>
<dbReference type="PATRIC" id="fig|1144748.3.peg.1559"/>
<comment type="subcellular location">
    <subcellularLocation>
        <location evidence="1 7">Periplasm</location>
    </subcellularLocation>
</comment>
<dbReference type="InterPro" id="IPR009094">
    <property type="entry name" value="DiS-bond_isomerase_DsbC/G_N_sf"/>
</dbReference>
<evidence type="ECO:0000259" key="8">
    <source>
        <dbReference type="Pfam" id="PF10411"/>
    </source>
</evidence>
<evidence type="ECO:0000259" key="9">
    <source>
        <dbReference type="Pfam" id="PF13098"/>
    </source>
</evidence>
<dbReference type="Proteomes" id="UP000094147">
    <property type="component" value="Chromosome"/>
</dbReference>
<dbReference type="Gene3D" id="3.10.450.70">
    <property type="entry name" value="Disulphide bond isomerase, DsbC/G, N-terminal"/>
    <property type="match status" value="1"/>
</dbReference>
<dbReference type="STRING" id="1144748.KS2013_1547"/>
<dbReference type="Gene3D" id="3.40.30.10">
    <property type="entry name" value="Glutaredoxin"/>
    <property type="match status" value="1"/>
</dbReference>
<dbReference type="EMBL" id="CP012418">
    <property type="protein sequence ID" value="AOE50257.1"/>
    <property type="molecule type" value="Genomic_DNA"/>
</dbReference>
<reference evidence="11" key="1">
    <citation type="submission" date="2015-08" db="EMBL/GenBank/DDBJ databases">
        <authorList>
            <person name="Kim K.M."/>
        </authorList>
    </citation>
    <scope>NUCLEOTIDE SEQUENCE [LARGE SCALE GENOMIC DNA]</scope>
    <source>
        <strain evidence="11">KCTC 23892</strain>
    </source>
</reference>
<dbReference type="InterPro" id="IPR018950">
    <property type="entry name" value="DiS-bond_isomerase_DsbC/G_N"/>
</dbReference>
<evidence type="ECO:0000256" key="7">
    <source>
        <dbReference type="RuleBase" id="RU364038"/>
    </source>
</evidence>